<feature type="compositionally biased region" description="Polar residues" evidence="2">
    <location>
        <begin position="14"/>
        <end position="24"/>
    </location>
</feature>
<evidence type="ECO:0000256" key="1">
    <source>
        <dbReference type="SAM" id="Coils"/>
    </source>
</evidence>
<accession>A0ABP0N9N2</accession>
<feature type="coiled-coil region" evidence="1">
    <location>
        <begin position="34"/>
        <end position="104"/>
    </location>
</feature>
<proteinExistence type="predicted"/>
<protein>
    <submittedName>
        <fullName evidence="3">Uncharacterized protein</fullName>
    </submittedName>
</protein>
<evidence type="ECO:0000313" key="3">
    <source>
        <dbReference type="EMBL" id="CAK9060123.1"/>
    </source>
</evidence>
<feature type="compositionally biased region" description="Basic and acidic residues" evidence="2">
    <location>
        <begin position="1"/>
        <end position="13"/>
    </location>
</feature>
<evidence type="ECO:0000313" key="4">
    <source>
        <dbReference type="Proteomes" id="UP001642464"/>
    </source>
</evidence>
<name>A0ABP0N9N2_9DINO</name>
<dbReference type="EMBL" id="CAXAMM010027058">
    <property type="protein sequence ID" value="CAK9060123.1"/>
    <property type="molecule type" value="Genomic_DNA"/>
</dbReference>
<feature type="compositionally biased region" description="Polar residues" evidence="2">
    <location>
        <begin position="186"/>
        <end position="207"/>
    </location>
</feature>
<keyword evidence="1" id="KW-0175">Coiled coil</keyword>
<comment type="caution">
    <text evidence="3">The sequence shown here is derived from an EMBL/GenBank/DDBJ whole genome shotgun (WGS) entry which is preliminary data.</text>
</comment>
<feature type="region of interest" description="Disordered" evidence="2">
    <location>
        <begin position="166"/>
        <end position="207"/>
    </location>
</feature>
<organism evidence="3 4">
    <name type="scientific">Durusdinium trenchii</name>
    <dbReference type="NCBI Taxonomy" id="1381693"/>
    <lineage>
        <taxon>Eukaryota</taxon>
        <taxon>Sar</taxon>
        <taxon>Alveolata</taxon>
        <taxon>Dinophyceae</taxon>
        <taxon>Suessiales</taxon>
        <taxon>Symbiodiniaceae</taxon>
        <taxon>Durusdinium</taxon>
    </lineage>
</organism>
<gene>
    <name evidence="3" type="ORF">SCF082_LOCUS31723</name>
</gene>
<reference evidence="3 4" key="1">
    <citation type="submission" date="2024-02" db="EMBL/GenBank/DDBJ databases">
        <authorList>
            <person name="Chen Y."/>
            <person name="Shah S."/>
            <person name="Dougan E. K."/>
            <person name="Thang M."/>
            <person name="Chan C."/>
        </authorList>
    </citation>
    <scope>NUCLEOTIDE SEQUENCE [LARGE SCALE GENOMIC DNA]</scope>
</reference>
<dbReference type="Proteomes" id="UP001642464">
    <property type="component" value="Unassembled WGS sequence"/>
</dbReference>
<feature type="region of interest" description="Disordered" evidence="2">
    <location>
        <begin position="1"/>
        <end position="34"/>
    </location>
</feature>
<keyword evidence="4" id="KW-1185">Reference proteome</keyword>
<evidence type="ECO:0000256" key="2">
    <source>
        <dbReference type="SAM" id="MobiDB-lite"/>
    </source>
</evidence>
<sequence length="294" mass="32711">MESDMDLHQKAQERQVTMESFASETSDETNAEVETRLREQLQQLRKRLAITEMEKNEAKARVKELEAQLVKGAPLEVQVLLQQLNQKQMDLREAQRKLKELREIPRPEPALAAEVSRLQAQLAEELALRKTAQYEVIEKSKAICNLQVEAVEKEFTITQLHASLRREERAQQTPAYAFTPPPSRSLARNSTGPIGSASYSGPVSPQRASPSASPCLLEYRALPPTPGTPVFLPSAAVLPLHPNRQSLKRLPGTSSPMSARNQAVISVKSPMARGREALEVTPKRVQLGRAGMTR</sequence>